<protein>
    <recommendedName>
        <fullName evidence="5">DUF11 domain-containing protein</fullName>
    </recommendedName>
</protein>
<keyword evidence="2" id="KW-1133">Transmembrane helix</keyword>
<name>A0A1F6V4H8_9BACT</name>
<evidence type="ECO:0000313" key="3">
    <source>
        <dbReference type="EMBL" id="OGI64577.1"/>
    </source>
</evidence>
<gene>
    <name evidence="3" type="ORF">A2642_03800</name>
</gene>
<sequence length="648" mass="71028">MPNDENKLNRIEELKGRLFSKNYQTKIEHRDSFTHFNRKDIPDSWDSGKKTEADSALLKDRFFMKTPIFKNFFILSLVFFILTLGYASYVFFAGGNTVSNDNIDISILGNNFTAGGEELSLVVGITNRNSSSLDLVDLVLEYPKSGRVEEINSEIPTESFRQSLGIIPAGAVRNENLKLVLFGEQGTARALDIRLEYRVEGTNSIFVKRKSYDITISSTPLNLSVDAPLEISQNQDITLKIKETLNSIKSASKILLKLDYPVGFQFISSIPAPTLGNNIWNLGDLAPGVERNISITGKMLDVIDGEEKTFHISSGSQSSADKSLIDVVFNSLSHTLTIKKPFIEARLAVNGIYQREYSTNAKTPVQGEIRWKNNLDTRVNDLVIQAKISGNAVNRKTINAQRGFYNSSIDTITWDKNYMNEFSEVNPGDSGSVNFSVSPLSLFSAADGILSDPSIKIDISISGKQSVAGYATTNLSNSDSGVVRIISDVGFTAKALYYSGTFKNKGPVPPKVEQETTYTVVWSLSNTSNNISKAIARSSLPPWIRFVGPISPSAEDLTYNPSKKEIVWNIGRIGKGVGIIAADRSVSFQVGFTPSLSQLSTTPVIINDSVLTGHDDFANVDVRASKTSLRTSLDNDPLSPPSSGTVTE</sequence>
<dbReference type="AlphaFoldDB" id="A0A1F6V4H8"/>
<feature type="region of interest" description="Disordered" evidence="1">
    <location>
        <begin position="629"/>
        <end position="648"/>
    </location>
</feature>
<dbReference type="EMBL" id="MFTJ01000047">
    <property type="protein sequence ID" value="OGI64577.1"/>
    <property type="molecule type" value="Genomic_DNA"/>
</dbReference>
<organism evidence="3 4">
    <name type="scientific">Candidatus Nomurabacteria bacterium RIFCSPHIGHO2_01_FULL_39_10</name>
    <dbReference type="NCBI Taxonomy" id="1801733"/>
    <lineage>
        <taxon>Bacteria</taxon>
        <taxon>Candidatus Nomuraibacteriota</taxon>
    </lineage>
</organism>
<evidence type="ECO:0000313" key="4">
    <source>
        <dbReference type="Proteomes" id="UP000178700"/>
    </source>
</evidence>
<reference evidence="3 4" key="1">
    <citation type="journal article" date="2016" name="Nat. Commun.">
        <title>Thousands of microbial genomes shed light on interconnected biogeochemical processes in an aquifer system.</title>
        <authorList>
            <person name="Anantharaman K."/>
            <person name="Brown C.T."/>
            <person name="Hug L.A."/>
            <person name="Sharon I."/>
            <person name="Castelle C.J."/>
            <person name="Probst A.J."/>
            <person name="Thomas B.C."/>
            <person name="Singh A."/>
            <person name="Wilkins M.J."/>
            <person name="Karaoz U."/>
            <person name="Brodie E.L."/>
            <person name="Williams K.H."/>
            <person name="Hubbard S.S."/>
            <person name="Banfield J.F."/>
        </authorList>
    </citation>
    <scope>NUCLEOTIDE SEQUENCE [LARGE SCALE GENOMIC DNA]</scope>
</reference>
<dbReference type="Proteomes" id="UP000178700">
    <property type="component" value="Unassembled WGS sequence"/>
</dbReference>
<feature type="compositionally biased region" description="Low complexity" evidence="1">
    <location>
        <begin position="632"/>
        <end position="648"/>
    </location>
</feature>
<comment type="caution">
    <text evidence="3">The sequence shown here is derived from an EMBL/GenBank/DDBJ whole genome shotgun (WGS) entry which is preliminary data.</text>
</comment>
<keyword evidence="2" id="KW-0812">Transmembrane</keyword>
<evidence type="ECO:0000256" key="1">
    <source>
        <dbReference type="SAM" id="MobiDB-lite"/>
    </source>
</evidence>
<evidence type="ECO:0008006" key="5">
    <source>
        <dbReference type="Google" id="ProtNLM"/>
    </source>
</evidence>
<keyword evidence="2" id="KW-0472">Membrane</keyword>
<evidence type="ECO:0000256" key="2">
    <source>
        <dbReference type="SAM" id="Phobius"/>
    </source>
</evidence>
<feature type="transmembrane region" description="Helical" evidence="2">
    <location>
        <begin position="72"/>
        <end position="92"/>
    </location>
</feature>
<accession>A0A1F6V4H8</accession>
<proteinExistence type="predicted"/>